<dbReference type="EMBL" id="JADIMB010000028">
    <property type="protein sequence ID" value="MBO8470535.1"/>
    <property type="molecule type" value="Genomic_DNA"/>
</dbReference>
<evidence type="ECO:0000313" key="3">
    <source>
        <dbReference type="EMBL" id="MBO8470535.1"/>
    </source>
</evidence>
<feature type="domain" description="BPL/LPL catalytic" evidence="2">
    <location>
        <begin position="28"/>
        <end position="214"/>
    </location>
</feature>
<dbReference type="GO" id="GO:0016874">
    <property type="term" value="F:ligase activity"/>
    <property type="evidence" value="ECO:0007669"/>
    <property type="project" value="UniProtKB-KW"/>
</dbReference>
<dbReference type="Gene3D" id="3.30.930.10">
    <property type="entry name" value="Bira Bifunctional Protein, Domain 2"/>
    <property type="match status" value="1"/>
</dbReference>
<dbReference type="PANTHER" id="PTHR12561">
    <property type="entry name" value="LIPOATE-PROTEIN LIGASE"/>
    <property type="match status" value="1"/>
</dbReference>
<evidence type="ECO:0000313" key="4">
    <source>
        <dbReference type="Proteomes" id="UP000823603"/>
    </source>
</evidence>
<evidence type="ECO:0000256" key="1">
    <source>
        <dbReference type="ARBA" id="ARBA00005085"/>
    </source>
</evidence>
<name>A0A9D9IE29_9BACT</name>
<dbReference type="InterPro" id="IPR004143">
    <property type="entry name" value="BPL_LPL_catalytic"/>
</dbReference>
<dbReference type="GO" id="GO:0009249">
    <property type="term" value="P:protein lipoylation"/>
    <property type="evidence" value="ECO:0007669"/>
    <property type="project" value="InterPro"/>
</dbReference>
<organism evidence="3 4">
    <name type="scientific">Candidatus Cryptobacteroides faecavium</name>
    <dbReference type="NCBI Taxonomy" id="2840762"/>
    <lineage>
        <taxon>Bacteria</taxon>
        <taxon>Pseudomonadati</taxon>
        <taxon>Bacteroidota</taxon>
        <taxon>Bacteroidia</taxon>
        <taxon>Bacteroidales</taxon>
        <taxon>Candidatus Cryptobacteroides</taxon>
    </lineage>
</organism>
<dbReference type="GO" id="GO:0005737">
    <property type="term" value="C:cytoplasm"/>
    <property type="evidence" value="ECO:0007669"/>
    <property type="project" value="TreeGrafter"/>
</dbReference>
<reference evidence="3" key="1">
    <citation type="submission" date="2020-10" db="EMBL/GenBank/DDBJ databases">
        <authorList>
            <person name="Gilroy R."/>
        </authorList>
    </citation>
    <scope>NUCLEOTIDE SEQUENCE</scope>
    <source>
        <strain evidence="3">B2-22910</strain>
    </source>
</reference>
<accession>A0A9D9IE29</accession>
<dbReference type="Proteomes" id="UP000823603">
    <property type="component" value="Unassembled WGS sequence"/>
</dbReference>
<dbReference type="GO" id="GO:0017118">
    <property type="term" value="F:lipoyltransferase activity"/>
    <property type="evidence" value="ECO:0007669"/>
    <property type="project" value="TreeGrafter"/>
</dbReference>
<sequence length="241" mass="27188">MVQVLLPEDGDRPLAFYLAMEEYVAWEYPEGDYFFVWRTGPSVIFGRNQDMEAEVNVPYCLDHGIRIYRRKSGGGCVYSDMGNLMHSCITSPGKDAAFVFYRYMQQIALALRRLGLEAEVSGRNDIMVGGRKVSGNAFHLLPKRCIIHGTMLYDTDLDVMTEAITPSPEKLERKGVSSVRQRVGNLKDSLKGIDMEAFSRHIVETMCDGSVSLDGDDVERIREISRGYMVGSFIKGRNPKH</sequence>
<dbReference type="InterPro" id="IPR004562">
    <property type="entry name" value="LipoylTrfase_LipoateP_Ligase"/>
</dbReference>
<dbReference type="InterPro" id="IPR045864">
    <property type="entry name" value="aa-tRNA-synth_II/BPL/LPL"/>
</dbReference>
<dbReference type="SUPFAM" id="SSF55681">
    <property type="entry name" value="Class II aaRS and biotin synthetases"/>
    <property type="match status" value="1"/>
</dbReference>
<dbReference type="PANTHER" id="PTHR12561:SF3">
    <property type="entry name" value="LIPOYLTRANSFERASE 1, MITOCHONDRIAL"/>
    <property type="match status" value="1"/>
</dbReference>
<gene>
    <name evidence="3" type="ORF">IAB82_01925</name>
</gene>
<proteinExistence type="predicted"/>
<comment type="caution">
    <text evidence="3">The sequence shown here is derived from an EMBL/GenBank/DDBJ whole genome shotgun (WGS) entry which is preliminary data.</text>
</comment>
<dbReference type="Pfam" id="PF21948">
    <property type="entry name" value="LplA-B_cat"/>
    <property type="match status" value="1"/>
</dbReference>
<comment type="pathway">
    <text evidence="1">Protein modification; protein lipoylation via exogenous pathway; protein N(6)-(lipoyl)lysine from lipoate: step 2/2.</text>
</comment>
<reference evidence="3" key="2">
    <citation type="journal article" date="2021" name="PeerJ">
        <title>Extensive microbial diversity within the chicken gut microbiome revealed by metagenomics and culture.</title>
        <authorList>
            <person name="Gilroy R."/>
            <person name="Ravi A."/>
            <person name="Getino M."/>
            <person name="Pursley I."/>
            <person name="Horton D.L."/>
            <person name="Alikhan N.F."/>
            <person name="Baker D."/>
            <person name="Gharbi K."/>
            <person name="Hall N."/>
            <person name="Watson M."/>
            <person name="Adriaenssens E.M."/>
            <person name="Foster-Nyarko E."/>
            <person name="Jarju S."/>
            <person name="Secka A."/>
            <person name="Antonio M."/>
            <person name="Oren A."/>
            <person name="Chaudhuri R.R."/>
            <person name="La Ragione R."/>
            <person name="Hildebrand F."/>
            <person name="Pallen M.J."/>
        </authorList>
    </citation>
    <scope>NUCLEOTIDE SEQUENCE</scope>
    <source>
        <strain evidence="3">B2-22910</strain>
    </source>
</reference>
<keyword evidence="3" id="KW-0436">Ligase</keyword>
<evidence type="ECO:0000259" key="2">
    <source>
        <dbReference type="PROSITE" id="PS51733"/>
    </source>
</evidence>
<dbReference type="CDD" id="cd16443">
    <property type="entry name" value="LplA"/>
    <property type="match status" value="1"/>
</dbReference>
<protein>
    <submittedName>
        <fullName evidence="3">Lipoate--protein ligase family protein</fullName>
    </submittedName>
</protein>
<dbReference type="AlphaFoldDB" id="A0A9D9IE29"/>
<dbReference type="PROSITE" id="PS51733">
    <property type="entry name" value="BPL_LPL_CATALYTIC"/>
    <property type="match status" value="1"/>
</dbReference>